<dbReference type="Pfam" id="PF19845">
    <property type="entry name" value="DUF6320"/>
    <property type="match status" value="1"/>
</dbReference>
<evidence type="ECO:0000256" key="1">
    <source>
        <dbReference type="SAM" id="Phobius"/>
    </source>
</evidence>
<dbReference type="InterPro" id="IPR046283">
    <property type="entry name" value="DUF6320"/>
</dbReference>
<name>A0ABT2T0B6_9FIRM</name>
<comment type="caution">
    <text evidence="2">The sequence shown here is derived from an EMBL/GenBank/DDBJ whole genome shotgun (WGS) entry which is preliminary data.</text>
</comment>
<dbReference type="EMBL" id="JAOQKJ010000003">
    <property type="protein sequence ID" value="MCU6743693.1"/>
    <property type="molecule type" value="Genomic_DNA"/>
</dbReference>
<feature type="transmembrane region" description="Helical" evidence="1">
    <location>
        <begin position="199"/>
        <end position="220"/>
    </location>
</feature>
<feature type="transmembrane region" description="Helical" evidence="1">
    <location>
        <begin position="83"/>
        <end position="103"/>
    </location>
</feature>
<reference evidence="2 3" key="1">
    <citation type="journal article" date="2021" name="ISME Commun">
        <title>Automated analysis of genomic sequences facilitates high-throughput and comprehensive description of bacteria.</title>
        <authorList>
            <person name="Hitch T.C.A."/>
        </authorList>
    </citation>
    <scope>NUCLEOTIDE SEQUENCE [LARGE SCALE GENOMIC DNA]</scope>
    <source>
        <strain evidence="2 3">Sanger_18</strain>
    </source>
</reference>
<accession>A0ABT2T0B6</accession>
<keyword evidence="1" id="KW-0472">Membrane</keyword>
<gene>
    <name evidence="2" type="ORF">OCV77_04110</name>
</gene>
<dbReference type="RefSeq" id="WP_262573548.1">
    <property type="nucleotide sequence ID" value="NZ_JAOQKJ010000003.1"/>
</dbReference>
<feature type="transmembrane region" description="Helical" evidence="1">
    <location>
        <begin position="110"/>
        <end position="131"/>
    </location>
</feature>
<organism evidence="2 3">
    <name type="scientific">Suilimivivens aceti</name>
    <dbReference type="NCBI Taxonomy" id="2981774"/>
    <lineage>
        <taxon>Bacteria</taxon>
        <taxon>Bacillati</taxon>
        <taxon>Bacillota</taxon>
        <taxon>Clostridia</taxon>
        <taxon>Lachnospirales</taxon>
        <taxon>Lachnospiraceae</taxon>
        <taxon>Suilimivivens</taxon>
    </lineage>
</organism>
<evidence type="ECO:0000313" key="2">
    <source>
        <dbReference type="EMBL" id="MCU6743693.1"/>
    </source>
</evidence>
<feature type="transmembrane region" description="Helical" evidence="1">
    <location>
        <begin position="172"/>
        <end position="193"/>
    </location>
</feature>
<keyword evidence="3" id="KW-1185">Reference proteome</keyword>
<dbReference type="Proteomes" id="UP001652432">
    <property type="component" value="Unassembled WGS sequence"/>
</dbReference>
<protein>
    <submittedName>
        <fullName evidence="2">DUF6320 domain-containing protein</fullName>
    </submittedName>
</protein>
<sequence length="235" mass="26406">MSYCVNCGVELDSSLDHCPLCNTPVINPNELKRIADAVPPFPEQRGEVDTVKRRDFTLLIGIILTATSASCLLLNLLVFTGSLWSLFIIGACLLLFIVLLPAITTLHLPMYLSLALDGAGIAFYLYLISFTTADQHWFFALAVPIVGLCTILCEIFAILMKHFRVSYLTTTLYFFVETALLCMGLELLIEHFFTKPMRLTWSAIVLTVCAVISITLLTILSRQRLREAVRRRLHF</sequence>
<keyword evidence="1" id="KW-1133">Transmembrane helix</keyword>
<evidence type="ECO:0000313" key="3">
    <source>
        <dbReference type="Proteomes" id="UP001652432"/>
    </source>
</evidence>
<feature type="transmembrane region" description="Helical" evidence="1">
    <location>
        <begin position="137"/>
        <end position="160"/>
    </location>
</feature>
<feature type="transmembrane region" description="Helical" evidence="1">
    <location>
        <begin position="56"/>
        <end position="77"/>
    </location>
</feature>
<proteinExistence type="predicted"/>
<keyword evidence="1" id="KW-0812">Transmembrane</keyword>